<dbReference type="STRING" id="33114.A0A2G2UVJ0"/>
<reference evidence="2 3" key="1">
    <citation type="journal article" date="2017" name="Genome Biol.">
        <title>New reference genome sequences of hot pepper reveal the massive evolution of plant disease-resistance genes by retroduplication.</title>
        <authorList>
            <person name="Kim S."/>
            <person name="Park J."/>
            <person name="Yeom S.I."/>
            <person name="Kim Y.M."/>
            <person name="Seo E."/>
            <person name="Kim K.T."/>
            <person name="Kim M.S."/>
            <person name="Lee J.M."/>
            <person name="Cheong K."/>
            <person name="Shin H.S."/>
            <person name="Kim S.B."/>
            <person name="Han K."/>
            <person name="Lee J."/>
            <person name="Park M."/>
            <person name="Lee H.A."/>
            <person name="Lee H.Y."/>
            <person name="Lee Y."/>
            <person name="Oh S."/>
            <person name="Lee J.H."/>
            <person name="Choi E."/>
            <person name="Choi E."/>
            <person name="Lee S.E."/>
            <person name="Jeon J."/>
            <person name="Kim H."/>
            <person name="Choi G."/>
            <person name="Song H."/>
            <person name="Lee J."/>
            <person name="Lee S.C."/>
            <person name="Kwon J.K."/>
            <person name="Lee H.Y."/>
            <person name="Koo N."/>
            <person name="Hong Y."/>
            <person name="Kim R.W."/>
            <person name="Kang W.H."/>
            <person name="Huh J.H."/>
            <person name="Kang B.C."/>
            <person name="Yang T.J."/>
            <person name="Lee Y.H."/>
            <person name="Bennetzen J.L."/>
            <person name="Choi D."/>
        </authorList>
    </citation>
    <scope>NUCLEOTIDE SEQUENCE [LARGE SCALE GENOMIC DNA]</scope>
    <source>
        <strain evidence="3">cv. PBC81</strain>
    </source>
</reference>
<dbReference type="Proteomes" id="UP000224567">
    <property type="component" value="Unassembled WGS sequence"/>
</dbReference>
<feature type="region of interest" description="Disordered" evidence="1">
    <location>
        <begin position="14"/>
        <end position="42"/>
    </location>
</feature>
<evidence type="ECO:0000313" key="3">
    <source>
        <dbReference type="Proteomes" id="UP000224567"/>
    </source>
</evidence>
<dbReference type="OrthoDB" id="1742456at2759"/>
<accession>A0A2G2UVJ0</accession>
<keyword evidence="3" id="KW-1185">Reference proteome</keyword>
<proteinExistence type="predicted"/>
<dbReference type="EMBL" id="MLFT02007015">
    <property type="protein sequence ID" value="PHT24733.1"/>
    <property type="molecule type" value="Genomic_DNA"/>
</dbReference>
<comment type="caution">
    <text evidence="2">The sequence shown here is derived from an EMBL/GenBank/DDBJ whole genome shotgun (WGS) entry which is preliminary data.</text>
</comment>
<name>A0A2G2UVJ0_CAPBA</name>
<evidence type="ECO:0000256" key="1">
    <source>
        <dbReference type="SAM" id="MobiDB-lite"/>
    </source>
</evidence>
<dbReference type="AlphaFoldDB" id="A0A2G2UVJ0"/>
<sequence length="129" mass="14107">MLYELLQISSQTSQMKMTPVGGGLSWESHTEETPSADDSDTLSTSGLWEQINVTSSDYLWIRLWRGLDDPMLTYSGNVKLRAGINKISMLSVAVGFPNVGLHFETWNAGVLGPGTLSGLNEGTRDLTKQ</sequence>
<reference evidence="3" key="2">
    <citation type="journal article" date="2017" name="J. Anim. Genet.">
        <title>Multiple reference genome sequences of hot pepper reveal the massive evolution of plant disease resistance genes by retroduplication.</title>
        <authorList>
            <person name="Kim S."/>
            <person name="Park J."/>
            <person name="Yeom S.-I."/>
            <person name="Kim Y.-M."/>
            <person name="Seo E."/>
            <person name="Kim K.-T."/>
            <person name="Kim M.-S."/>
            <person name="Lee J.M."/>
            <person name="Cheong K."/>
            <person name="Shin H.-S."/>
            <person name="Kim S.-B."/>
            <person name="Han K."/>
            <person name="Lee J."/>
            <person name="Park M."/>
            <person name="Lee H.-A."/>
            <person name="Lee H.-Y."/>
            <person name="Lee Y."/>
            <person name="Oh S."/>
            <person name="Lee J.H."/>
            <person name="Choi E."/>
            <person name="Choi E."/>
            <person name="Lee S.E."/>
            <person name="Jeon J."/>
            <person name="Kim H."/>
            <person name="Choi G."/>
            <person name="Song H."/>
            <person name="Lee J."/>
            <person name="Lee S.-C."/>
            <person name="Kwon J.-K."/>
            <person name="Lee H.-Y."/>
            <person name="Koo N."/>
            <person name="Hong Y."/>
            <person name="Kim R.W."/>
            <person name="Kang W.-H."/>
            <person name="Huh J.H."/>
            <person name="Kang B.-C."/>
            <person name="Yang T.-J."/>
            <person name="Lee Y.-H."/>
            <person name="Bennetzen J.L."/>
            <person name="Choi D."/>
        </authorList>
    </citation>
    <scope>NUCLEOTIDE SEQUENCE [LARGE SCALE GENOMIC DNA]</scope>
    <source>
        <strain evidence="3">cv. PBC81</strain>
    </source>
</reference>
<organism evidence="2 3">
    <name type="scientific">Capsicum baccatum</name>
    <name type="common">Peruvian pepper</name>
    <dbReference type="NCBI Taxonomy" id="33114"/>
    <lineage>
        <taxon>Eukaryota</taxon>
        <taxon>Viridiplantae</taxon>
        <taxon>Streptophyta</taxon>
        <taxon>Embryophyta</taxon>
        <taxon>Tracheophyta</taxon>
        <taxon>Spermatophyta</taxon>
        <taxon>Magnoliopsida</taxon>
        <taxon>eudicotyledons</taxon>
        <taxon>Gunneridae</taxon>
        <taxon>Pentapetalae</taxon>
        <taxon>asterids</taxon>
        <taxon>lamiids</taxon>
        <taxon>Solanales</taxon>
        <taxon>Solanaceae</taxon>
        <taxon>Solanoideae</taxon>
        <taxon>Capsiceae</taxon>
        <taxon>Capsicum</taxon>
    </lineage>
</organism>
<gene>
    <name evidence="2" type="ORF">CQW23_35590</name>
</gene>
<evidence type="ECO:0000313" key="2">
    <source>
        <dbReference type="EMBL" id="PHT24733.1"/>
    </source>
</evidence>
<protein>
    <submittedName>
        <fullName evidence="2">Uncharacterized protein</fullName>
    </submittedName>
</protein>